<dbReference type="Gene3D" id="3.40.30.10">
    <property type="entry name" value="Glutaredoxin"/>
    <property type="match status" value="1"/>
</dbReference>
<name>A0A0F9SMD9_9ZZZZ</name>
<feature type="domain" description="Alkyl hydroperoxide reductase subunit C/ Thiol specific antioxidant" evidence="1">
    <location>
        <begin position="4"/>
        <end position="60"/>
    </location>
</feature>
<protein>
    <recommendedName>
        <fullName evidence="1">Alkyl hydroperoxide reductase subunit C/ Thiol specific antioxidant domain-containing protein</fullName>
    </recommendedName>
</protein>
<comment type="caution">
    <text evidence="2">The sequence shown here is derived from an EMBL/GenBank/DDBJ whole genome shotgun (WGS) entry which is preliminary data.</text>
</comment>
<dbReference type="EMBL" id="LAZR01000586">
    <property type="protein sequence ID" value="KKN63537.1"/>
    <property type="molecule type" value="Genomic_DNA"/>
</dbReference>
<evidence type="ECO:0000259" key="1">
    <source>
        <dbReference type="Pfam" id="PF00578"/>
    </source>
</evidence>
<proteinExistence type="predicted"/>
<evidence type="ECO:0000313" key="2">
    <source>
        <dbReference type="EMBL" id="KKN63537.1"/>
    </source>
</evidence>
<dbReference type="GO" id="GO:0016491">
    <property type="term" value="F:oxidoreductase activity"/>
    <property type="evidence" value="ECO:0007669"/>
    <property type="project" value="InterPro"/>
</dbReference>
<organism evidence="2">
    <name type="scientific">marine sediment metagenome</name>
    <dbReference type="NCBI Taxonomy" id="412755"/>
    <lineage>
        <taxon>unclassified sequences</taxon>
        <taxon>metagenomes</taxon>
        <taxon>ecological metagenomes</taxon>
    </lineage>
</organism>
<dbReference type="SUPFAM" id="SSF52833">
    <property type="entry name" value="Thioredoxin-like"/>
    <property type="match status" value="1"/>
</dbReference>
<gene>
    <name evidence="2" type="ORF">LCGC14_0500610</name>
</gene>
<dbReference type="Pfam" id="PF00578">
    <property type="entry name" value="AhpC-TSA"/>
    <property type="match status" value="1"/>
</dbReference>
<accession>A0A0F9SMD9</accession>
<dbReference type="AlphaFoldDB" id="A0A0F9SMD9"/>
<reference evidence="2" key="1">
    <citation type="journal article" date="2015" name="Nature">
        <title>Complex archaea that bridge the gap between prokaryotes and eukaryotes.</title>
        <authorList>
            <person name="Spang A."/>
            <person name="Saw J.H."/>
            <person name="Jorgensen S.L."/>
            <person name="Zaremba-Niedzwiedzka K."/>
            <person name="Martijn J."/>
            <person name="Lind A.E."/>
            <person name="van Eijk R."/>
            <person name="Schleper C."/>
            <person name="Guy L."/>
            <person name="Ettema T.J."/>
        </authorList>
    </citation>
    <scope>NUCLEOTIDE SEQUENCE</scope>
</reference>
<dbReference type="InterPro" id="IPR036249">
    <property type="entry name" value="Thioredoxin-like_sf"/>
</dbReference>
<dbReference type="InterPro" id="IPR000866">
    <property type="entry name" value="AhpC/TSA"/>
</dbReference>
<dbReference type="GO" id="GO:0016209">
    <property type="term" value="F:antioxidant activity"/>
    <property type="evidence" value="ECO:0007669"/>
    <property type="project" value="InterPro"/>
</dbReference>
<sequence length="83" mass="9454">MPLKQLAEKRKYDFTVISDGKAELSKAYHAFGKPIDYDKIKVELAIPTTYLINPDGKVVWRYLGNKTDRPSIEAILEAIDTKL</sequence>